<keyword evidence="2" id="KW-1185">Reference proteome</keyword>
<reference evidence="1 2" key="1">
    <citation type="submission" date="2019-02" db="EMBL/GenBank/DDBJ databases">
        <title>Opniocepnalus argus genome.</title>
        <authorList>
            <person name="Zhou C."/>
            <person name="Xiao S."/>
        </authorList>
    </citation>
    <scope>NUCLEOTIDE SEQUENCE [LARGE SCALE GENOMIC DNA]</scope>
    <source>
        <strain evidence="1">OARG1902GOOAL</strain>
        <tissue evidence="1">Muscle</tissue>
    </source>
</reference>
<evidence type="ECO:0000313" key="1">
    <source>
        <dbReference type="EMBL" id="KAF3699196.1"/>
    </source>
</evidence>
<protein>
    <submittedName>
        <fullName evidence="1">Uncharacterized protein</fullName>
    </submittedName>
</protein>
<accession>A0A6G1QAM1</accession>
<gene>
    <name evidence="1" type="ORF">EXN66_Car014883</name>
</gene>
<proteinExistence type="predicted"/>
<sequence length="93" mass="9870">MGASGGGVFQLMENLSKYEGVVSWGITALQFAASMYIPDRDPSSTASVHTLLSTETQKETKQTLLPVWEVIRGGSSPRVGVVLQSANGLETAQ</sequence>
<evidence type="ECO:0000313" key="2">
    <source>
        <dbReference type="Proteomes" id="UP000503349"/>
    </source>
</evidence>
<reference evidence="2" key="2">
    <citation type="submission" date="2019-02" db="EMBL/GenBank/DDBJ databases">
        <title>Opniocepnalus argus Var Kimnra genome.</title>
        <authorList>
            <person name="Zhou C."/>
            <person name="Xiao S."/>
        </authorList>
    </citation>
    <scope>NUCLEOTIDE SEQUENCE [LARGE SCALE GENOMIC DNA]</scope>
</reference>
<organism evidence="1 2">
    <name type="scientific">Channa argus</name>
    <name type="common">Northern snakehead</name>
    <name type="synonym">Ophicephalus argus</name>
    <dbReference type="NCBI Taxonomy" id="215402"/>
    <lineage>
        <taxon>Eukaryota</taxon>
        <taxon>Metazoa</taxon>
        <taxon>Chordata</taxon>
        <taxon>Craniata</taxon>
        <taxon>Vertebrata</taxon>
        <taxon>Euteleostomi</taxon>
        <taxon>Actinopterygii</taxon>
        <taxon>Neopterygii</taxon>
        <taxon>Teleostei</taxon>
        <taxon>Neoteleostei</taxon>
        <taxon>Acanthomorphata</taxon>
        <taxon>Anabantaria</taxon>
        <taxon>Anabantiformes</taxon>
        <taxon>Channoidei</taxon>
        <taxon>Channidae</taxon>
        <taxon>Channa</taxon>
    </lineage>
</organism>
<dbReference type="Proteomes" id="UP000503349">
    <property type="component" value="Chromosome 14"/>
</dbReference>
<name>A0A6G1QAM1_CHAAH</name>
<dbReference type="EMBL" id="CM015725">
    <property type="protein sequence ID" value="KAF3699196.1"/>
    <property type="molecule type" value="Genomic_DNA"/>
</dbReference>
<dbReference type="AlphaFoldDB" id="A0A6G1QAM1"/>